<dbReference type="SUPFAM" id="SSF51338">
    <property type="entry name" value="Composite domain of metallo-dependent hydrolases"/>
    <property type="match status" value="1"/>
</dbReference>
<evidence type="ECO:0000256" key="5">
    <source>
        <dbReference type="ARBA" id="ARBA00022808"/>
    </source>
</evidence>
<evidence type="ECO:0000256" key="4">
    <source>
        <dbReference type="ARBA" id="ARBA00022801"/>
    </source>
</evidence>
<dbReference type="Proteomes" id="UP000198724">
    <property type="component" value="Unassembled WGS sequence"/>
</dbReference>
<proteinExistence type="predicted"/>
<sequence>MLTTFSSDNEYKSITRYIIKPTMKDNKDTSTHTLIGPFSQILPMTNLPEAGALQDEQLKVIEQAGVLVQEGRVQKVGKYDQLHREALDNKYKLELIEEPMVLLPGLVDAHTHICFAGSRANDYAMRVAGKSYLEIARSGGGILDSVRKTREATLVELVDLMRKRCDRHLREGVTTCEVKSGYGLTVDDELKMLEAISLVNKHHALDLVPTCLAAHMRPPEFTDSKVYLQHVLDELLPQVLEQNLANRVDIFVEDTAFTEAESLEFLLAAKEMGFDITVHADQFSTDGSRVAAEAGAISADHLEASGDEEIALLRDAGVVATVLPGASLGLGMHYAPARKMLDGGLCLAIATDWNPGSAPMGDLLMQAAILGAAEKLTIAETLAAITTRAAKALNLPDRGSLAKGNLADMIAFPTENYKEILYLQGKLKPSKVWKSGRQV</sequence>
<dbReference type="InterPro" id="IPR006680">
    <property type="entry name" value="Amidohydro-rel"/>
</dbReference>
<dbReference type="GO" id="GO:0005737">
    <property type="term" value="C:cytoplasm"/>
    <property type="evidence" value="ECO:0007669"/>
    <property type="project" value="UniProtKB-UniRule"/>
</dbReference>
<dbReference type="EC" id="3.5.2.7" evidence="2 8"/>
<evidence type="ECO:0000256" key="6">
    <source>
        <dbReference type="ARBA" id="ARBA00022833"/>
    </source>
</evidence>
<dbReference type="GO" id="GO:0019556">
    <property type="term" value="P:L-histidine catabolic process to glutamate and formamide"/>
    <property type="evidence" value="ECO:0007669"/>
    <property type="project" value="UniProtKB-UniRule"/>
</dbReference>
<dbReference type="InterPro" id="IPR032466">
    <property type="entry name" value="Metal_Hydrolase"/>
</dbReference>
<dbReference type="AlphaFoldDB" id="A0A1I2NKU5"/>
<evidence type="ECO:0000313" key="11">
    <source>
        <dbReference type="Proteomes" id="UP000198724"/>
    </source>
</evidence>
<organism evidence="10 11">
    <name type="scientific">Pontibacter chinhatensis</name>
    <dbReference type="NCBI Taxonomy" id="1436961"/>
    <lineage>
        <taxon>Bacteria</taxon>
        <taxon>Pseudomonadati</taxon>
        <taxon>Bacteroidota</taxon>
        <taxon>Cytophagia</taxon>
        <taxon>Cytophagales</taxon>
        <taxon>Hymenobacteraceae</taxon>
        <taxon>Pontibacter</taxon>
    </lineage>
</organism>
<dbReference type="GO" id="GO:0046872">
    <property type="term" value="F:metal ion binding"/>
    <property type="evidence" value="ECO:0007669"/>
    <property type="project" value="UniProtKB-KW"/>
</dbReference>
<accession>A0A1I2NKU5</accession>
<dbReference type="NCBIfam" id="TIGR01224">
    <property type="entry name" value="hutI"/>
    <property type="match status" value="1"/>
</dbReference>
<evidence type="ECO:0000256" key="1">
    <source>
        <dbReference type="ARBA" id="ARBA00005023"/>
    </source>
</evidence>
<keyword evidence="11" id="KW-1185">Reference proteome</keyword>
<dbReference type="RefSeq" id="WP_317040157.1">
    <property type="nucleotide sequence ID" value="NZ_FOOT01000001.1"/>
</dbReference>
<dbReference type="Gene3D" id="3.20.20.140">
    <property type="entry name" value="Metal-dependent hydrolases"/>
    <property type="match status" value="1"/>
</dbReference>
<evidence type="ECO:0000256" key="8">
    <source>
        <dbReference type="NCBIfam" id="TIGR01224"/>
    </source>
</evidence>
<comment type="pathway">
    <text evidence="1">Amino-acid degradation.</text>
</comment>
<dbReference type="STRING" id="1436961.SAMN05421739_101747"/>
<dbReference type="InterPro" id="IPR011059">
    <property type="entry name" value="Metal-dep_hydrolase_composite"/>
</dbReference>
<dbReference type="GO" id="GO:0050480">
    <property type="term" value="F:imidazolonepropionase activity"/>
    <property type="evidence" value="ECO:0007669"/>
    <property type="project" value="UniProtKB-UniRule"/>
</dbReference>
<evidence type="ECO:0000313" key="10">
    <source>
        <dbReference type="EMBL" id="SFG03630.1"/>
    </source>
</evidence>
<evidence type="ECO:0000259" key="9">
    <source>
        <dbReference type="Pfam" id="PF01979"/>
    </source>
</evidence>
<keyword evidence="3" id="KW-0479">Metal-binding</keyword>
<keyword evidence="4" id="KW-0378">Hydrolase</keyword>
<keyword evidence="6" id="KW-0862">Zinc</keyword>
<reference evidence="11" key="1">
    <citation type="submission" date="2016-10" db="EMBL/GenBank/DDBJ databases">
        <authorList>
            <person name="Varghese N."/>
            <person name="Submissions S."/>
        </authorList>
    </citation>
    <scope>NUCLEOTIDE SEQUENCE [LARGE SCALE GENOMIC DNA]</scope>
    <source>
        <strain evidence="11">LP51</strain>
    </source>
</reference>
<evidence type="ECO:0000256" key="7">
    <source>
        <dbReference type="ARBA" id="ARBA00023004"/>
    </source>
</evidence>
<feature type="domain" description="Amidohydrolase-related" evidence="9">
    <location>
        <begin position="101"/>
        <end position="439"/>
    </location>
</feature>
<dbReference type="PANTHER" id="PTHR42752">
    <property type="entry name" value="IMIDAZOLONEPROPIONASE"/>
    <property type="match status" value="1"/>
</dbReference>
<dbReference type="Gene3D" id="2.30.40.10">
    <property type="entry name" value="Urease, subunit C, domain 1"/>
    <property type="match status" value="1"/>
</dbReference>
<dbReference type="Pfam" id="PF01979">
    <property type="entry name" value="Amidohydro_1"/>
    <property type="match status" value="1"/>
</dbReference>
<keyword evidence="7" id="KW-0408">Iron</keyword>
<gene>
    <name evidence="10" type="ORF">SAMN05421739_101747</name>
</gene>
<protein>
    <recommendedName>
        <fullName evidence="2 8">Imidazolonepropionase</fullName>
        <ecNumber evidence="2 8">3.5.2.7</ecNumber>
    </recommendedName>
</protein>
<name>A0A1I2NKU5_9BACT</name>
<dbReference type="PANTHER" id="PTHR42752:SF1">
    <property type="entry name" value="IMIDAZOLONEPROPIONASE-RELATED"/>
    <property type="match status" value="1"/>
</dbReference>
<evidence type="ECO:0000256" key="2">
    <source>
        <dbReference type="ARBA" id="ARBA00012864"/>
    </source>
</evidence>
<dbReference type="EMBL" id="FOOT01000001">
    <property type="protein sequence ID" value="SFG03630.1"/>
    <property type="molecule type" value="Genomic_DNA"/>
</dbReference>
<dbReference type="InterPro" id="IPR005920">
    <property type="entry name" value="HutI"/>
</dbReference>
<evidence type="ECO:0000256" key="3">
    <source>
        <dbReference type="ARBA" id="ARBA00022723"/>
    </source>
</evidence>
<keyword evidence="5" id="KW-0369">Histidine metabolism</keyword>
<dbReference type="SUPFAM" id="SSF51556">
    <property type="entry name" value="Metallo-dependent hydrolases"/>
    <property type="match status" value="1"/>
</dbReference>